<dbReference type="InterPro" id="IPR015946">
    <property type="entry name" value="KH_dom-like_a/b"/>
</dbReference>
<organism evidence="1 2">
    <name type="scientific">Eilatimonas milleporae</name>
    <dbReference type="NCBI Taxonomy" id="911205"/>
    <lineage>
        <taxon>Bacteria</taxon>
        <taxon>Pseudomonadati</taxon>
        <taxon>Pseudomonadota</taxon>
        <taxon>Alphaproteobacteria</taxon>
        <taxon>Kordiimonadales</taxon>
        <taxon>Kordiimonadaceae</taxon>
        <taxon>Eilatimonas</taxon>
    </lineage>
</organism>
<gene>
    <name evidence="1" type="ORF">BXY39_1259</name>
</gene>
<dbReference type="SUPFAM" id="SSF82784">
    <property type="entry name" value="OsmC-like"/>
    <property type="match status" value="1"/>
</dbReference>
<evidence type="ECO:0000313" key="1">
    <source>
        <dbReference type="EMBL" id="RMB08624.1"/>
    </source>
</evidence>
<dbReference type="PANTHER" id="PTHR42830">
    <property type="entry name" value="OSMOTICALLY INDUCIBLE FAMILY PROTEIN"/>
    <property type="match status" value="1"/>
</dbReference>
<name>A0A3M0CGA3_9PROT</name>
<protein>
    <submittedName>
        <fullName evidence="1">Organic hydroperoxide reductase OsmC/OhrA</fullName>
    </submittedName>
</protein>
<dbReference type="InterPro" id="IPR003718">
    <property type="entry name" value="OsmC/Ohr_fam"/>
</dbReference>
<dbReference type="InParanoid" id="A0A3M0CGA3"/>
<sequence>MSAMAGSREHIYHARVEWTGNTGQGTADYRAYGREYDICADGKPVIAGSSDPAFRGDPGRWNPEDLLVASLAACHKLWYLHLCATQGVTVLSYTDDAEGRMVEGGDGDGRFIDACLKPTVVISADSDPEKALALHEMAHGKCFIANSVNFPVRHAPDIVVDGKDA</sequence>
<dbReference type="InterPro" id="IPR052707">
    <property type="entry name" value="OsmC_Ohr_Peroxiredoxin"/>
</dbReference>
<dbReference type="PANTHER" id="PTHR42830:SF2">
    <property type="entry name" value="OSMC_OHR FAMILY PROTEIN"/>
    <property type="match status" value="1"/>
</dbReference>
<reference evidence="1 2" key="1">
    <citation type="submission" date="2018-10" db="EMBL/GenBank/DDBJ databases">
        <title>Genomic Encyclopedia of Archaeal and Bacterial Type Strains, Phase II (KMG-II): from individual species to whole genera.</title>
        <authorList>
            <person name="Goeker M."/>
        </authorList>
    </citation>
    <scope>NUCLEOTIDE SEQUENCE [LARGE SCALE GENOMIC DNA]</scope>
    <source>
        <strain evidence="1 2">DSM 25217</strain>
    </source>
</reference>
<keyword evidence="2" id="KW-1185">Reference proteome</keyword>
<dbReference type="Gene3D" id="3.30.300.20">
    <property type="match status" value="1"/>
</dbReference>
<evidence type="ECO:0000313" key="2">
    <source>
        <dbReference type="Proteomes" id="UP000271227"/>
    </source>
</evidence>
<dbReference type="Pfam" id="PF02566">
    <property type="entry name" value="OsmC"/>
    <property type="match status" value="1"/>
</dbReference>
<dbReference type="EMBL" id="REFR01000010">
    <property type="protein sequence ID" value="RMB08624.1"/>
    <property type="molecule type" value="Genomic_DNA"/>
</dbReference>
<comment type="caution">
    <text evidence="1">The sequence shown here is derived from an EMBL/GenBank/DDBJ whole genome shotgun (WGS) entry which is preliminary data.</text>
</comment>
<dbReference type="AlphaFoldDB" id="A0A3M0CGA3"/>
<dbReference type="InterPro" id="IPR036102">
    <property type="entry name" value="OsmC/Ohrsf"/>
</dbReference>
<accession>A0A3M0CGA3</accession>
<dbReference type="Proteomes" id="UP000271227">
    <property type="component" value="Unassembled WGS sequence"/>
</dbReference>
<proteinExistence type="predicted"/>